<keyword evidence="2" id="KW-1003">Cell membrane</keyword>
<dbReference type="SUPFAM" id="SSF81321">
    <property type="entry name" value="Family A G protein-coupled receptor-like"/>
    <property type="match status" value="1"/>
</dbReference>
<evidence type="ECO:0000313" key="14">
    <source>
        <dbReference type="Proteomes" id="UP001519460"/>
    </source>
</evidence>
<evidence type="ECO:0000256" key="7">
    <source>
        <dbReference type="ARBA" id="ARBA00023170"/>
    </source>
</evidence>
<evidence type="ECO:0000256" key="5">
    <source>
        <dbReference type="ARBA" id="ARBA00023040"/>
    </source>
</evidence>
<dbReference type="Proteomes" id="UP001519460">
    <property type="component" value="Unassembled WGS sequence"/>
</dbReference>
<evidence type="ECO:0000256" key="6">
    <source>
        <dbReference type="ARBA" id="ARBA00023136"/>
    </source>
</evidence>
<feature type="region of interest" description="Disordered" evidence="10">
    <location>
        <begin position="1"/>
        <end position="33"/>
    </location>
</feature>
<dbReference type="CDD" id="cd00637">
    <property type="entry name" value="7tm_classA_rhodopsin-like"/>
    <property type="match status" value="1"/>
</dbReference>
<reference evidence="13 14" key="1">
    <citation type="journal article" date="2023" name="Sci. Data">
        <title>Genome assembly of the Korean intertidal mud-creeper Batillaria attramentaria.</title>
        <authorList>
            <person name="Patra A.K."/>
            <person name="Ho P.T."/>
            <person name="Jun S."/>
            <person name="Lee S.J."/>
            <person name="Kim Y."/>
            <person name="Won Y.J."/>
        </authorList>
    </citation>
    <scope>NUCLEOTIDE SEQUENCE [LARGE SCALE GENOMIC DNA]</scope>
    <source>
        <strain evidence="13">Wonlab-2016</strain>
    </source>
</reference>
<dbReference type="Gene3D" id="1.20.1070.10">
    <property type="entry name" value="Rhodopsin 7-helix transmembrane proteins"/>
    <property type="match status" value="2"/>
</dbReference>
<evidence type="ECO:0000313" key="13">
    <source>
        <dbReference type="EMBL" id="KAK7494431.1"/>
    </source>
</evidence>
<keyword evidence="9" id="KW-0807">Transducer</keyword>
<keyword evidence="14" id="KW-1185">Reference proteome</keyword>
<evidence type="ECO:0000256" key="4">
    <source>
        <dbReference type="ARBA" id="ARBA00022989"/>
    </source>
</evidence>
<evidence type="ECO:0000256" key="2">
    <source>
        <dbReference type="ARBA" id="ARBA00022475"/>
    </source>
</evidence>
<evidence type="ECO:0000256" key="1">
    <source>
        <dbReference type="ARBA" id="ARBA00004651"/>
    </source>
</evidence>
<dbReference type="PANTHER" id="PTHR24246">
    <property type="entry name" value="OLFACTORY RECEPTOR AND ADENOSINE RECEPTOR"/>
    <property type="match status" value="1"/>
</dbReference>
<dbReference type="PROSITE" id="PS50262">
    <property type="entry name" value="G_PROTEIN_RECEP_F1_2"/>
    <property type="match status" value="1"/>
</dbReference>
<dbReference type="InterPro" id="IPR000276">
    <property type="entry name" value="GPCR_Rhodpsn"/>
</dbReference>
<evidence type="ECO:0000259" key="12">
    <source>
        <dbReference type="PROSITE" id="PS50262"/>
    </source>
</evidence>
<keyword evidence="5" id="KW-0297">G-protein coupled receptor</keyword>
<comment type="caution">
    <text evidence="13">The sequence shown here is derived from an EMBL/GenBank/DDBJ whole genome shotgun (WGS) entry which is preliminary data.</text>
</comment>
<feature type="transmembrane region" description="Helical" evidence="11">
    <location>
        <begin position="95"/>
        <end position="113"/>
    </location>
</feature>
<feature type="transmembrane region" description="Helical" evidence="11">
    <location>
        <begin position="165"/>
        <end position="184"/>
    </location>
</feature>
<dbReference type="GO" id="GO:0005886">
    <property type="term" value="C:plasma membrane"/>
    <property type="evidence" value="ECO:0007669"/>
    <property type="project" value="UniProtKB-SubCell"/>
</dbReference>
<evidence type="ECO:0000256" key="11">
    <source>
        <dbReference type="SAM" id="Phobius"/>
    </source>
</evidence>
<dbReference type="InterPro" id="IPR017452">
    <property type="entry name" value="GPCR_Rhodpsn_7TM"/>
</dbReference>
<gene>
    <name evidence="13" type="ORF">BaRGS_00014323</name>
</gene>
<dbReference type="PANTHER" id="PTHR24246:SF27">
    <property type="entry name" value="ADENOSINE RECEPTOR, ISOFORM A"/>
    <property type="match status" value="1"/>
</dbReference>
<feature type="compositionally biased region" description="Low complexity" evidence="10">
    <location>
        <begin position="1"/>
        <end position="20"/>
    </location>
</feature>
<evidence type="ECO:0000256" key="3">
    <source>
        <dbReference type="ARBA" id="ARBA00022692"/>
    </source>
</evidence>
<organism evidence="13 14">
    <name type="scientific">Batillaria attramentaria</name>
    <dbReference type="NCBI Taxonomy" id="370345"/>
    <lineage>
        <taxon>Eukaryota</taxon>
        <taxon>Metazoa</taxon>
        <taxon>Spiralia</taxon>
        <taxon>Lophotrochozoa</taxon>
        <taxon>Mollusca</taxon>
        <taxon>Gastropoda</taxon>
        <taxon>Caenogastropoda</taxon>
        <taxon>Sorbeoconcha</taxon>
        <taxon>Cerithioidea</taxon>
        <taxon>Batillariidae</taxon>
        <taxon>Batillaria</taxon>
    </lineage>
</organism>
<evidence type="ECO:0000256" key="10">
    <source>
        <dbReference type="SAM" id="MobiDB-lite"/>
    </source>
</evidence>
<keyword evidence="3 11" id="KW-0812">Transmembrane</keyword>
<dbReference type="AlphaFoldDB" id="A0ABD0L544"/>
<name>A0ABD0L544_9CAEN</name>
<feature type="transmembrane region" description="Helical" evidence="11">
    <location>
        <begin position="55"/>
        <end position="83"/>
    </location>
</feature>
<keyword evidence="7" id="KW-0675">Receptor</keyword>
<dbReference type="PRINTS" id="PR00237">
    <property type="entry name" value="GPCRRHODOPSN"/>
</dbReference>
<keyword evidence="6 11" id="KW-0472">Membrane</keyword>
<keyword evidence="4 11" id="KW-1133">Transmembrane helix</keyword>
<feature type="domain" description="G-protein coupled receptors family 1 profile" evidence="12">
    <location>
        <begin position="74"/>
        <end position="589"/>
    </location>
</feature>
<accession>A0ABD0L544</accession>
<feature type="transmembrane region" description="Helical" evidence="11">
    <location>
        <begin position="539"/>
        <end position="563"/>
    </location>
</feature>
<proteinExistence type="predicted"/>
<keyword evidence="8" id="KW-0325">Glycoprotein</keyword>
<protein>
    <recommendedName>
        <fullName evidence="12">G-protein coupled receptors family 1 profile domain-containing protein</fullName>
    </recommendedName>
</protein>
<comment type="subcellular location">
    <subcellularLocation>
        <location evidence="1">Cell membrane</location>
        <topology evidence="1">Multi-pass membrane protein</topology>
    </subcellularLocation>
</comment>
<feature type="transmembrane region" description="Helical" evidence="11">
    <location>
        <begin position="569"/>
        <end position="591"/>
    </location>
</feature>
<dbReference type="SMART" id="SM01381">
    <property type="entry name" value="7TM_GPCR_Srsx"/>
    <property type="match status" value="1"/>
</dbReference>
<dbReference type="Pfam" id="PF00001">
    <property type="entry name" value="7tm_1"/>
    <property type="match status" value="1"/>
</dbReference>
<evidence type="ECO:0000256" key="8">
    <source>
        <dbReference type="ARBA" id="ARBA00023180"/>
    </source>
</evidence>
<feature type="transmembrane region" description="Helical" evidence="11">
    <location>
        <begin position="133"/>
        <end position="153"/>
    </location>
</feature>
<dbReference type="EMBL" id="JACVVK020000083">
    <property type="protein sequence ID" value="KAK7494431.1"/>
    <property type="molecule type" value="Genomic_DNA"/>
</dbReference>
<sequence length="618" mass="67654">MDDWAPGEPGWAPAEPGWAPEGEDFDRPPDPPFDIPPSPPSFANWTRRQEPDLRLLTWVSTLIEGPLAVLAPVGNLLTILALWRCPKLRTVANMYIASLAVADFLVGALIPWKIALTYAGNEVTRESKTMECLALNCCFFTLMIASMLTITAISVDRLLNVRLNLCVIVALWVVAFAVGAAPVLSSIHNVPVTYLRCHVYFMQHEYRLYQVYVQGGIFSFCSLVSFLCYGYIVLVAFRHKRAIAKIAPAPRLGSFHAKAAITKTGEFRQDAHQDPCKGECKGKGHSSAGGSSKAHCLTKNDRKDLTDEPGSVDSVTVLKVNSQARFVRAADAASCSSGISTRPFVGDVADTSTHSAVSSKDKVQNPAMEPVTPPVFGPSVPFSFDTNDFSCPERLHETDDQETASSTHIFSTSASATMPMPSASTMPTITISDIGRVSPKTTPETKLFQSNLDGHRHSLKIKVEASSETNTSVSSVTITAPAPIACRTTGISRQGMPARKRAKAKTVNINNSPSTIPRRRRRSKVYTETTRATKIQVTLYFFVFGLFFVLWFPTFFVLLLGLYADGKMAGLQVLFPIGLLNSVCNVVVYAWKSADMRSSLKKILCGWRDNVVGLFNRK</sequence>
<evidence type="ECO:0000256" key="9">
    <source>
        <dbReference type="ARBA" id="ARBA00023224"/>
    </source>
</evidence>
<feature type="transmembrane region" description="Helical" evidence="11">
    <location>
        <begin position="211"/>
        <end position="237"/>
    </location>
</feature>
<dbReference type="GO" id="GO:0004930">
    <property type="term" value="F:G protein-coupled receptor activity"/>
    <property type="evidence" value="ECO:0007669"/>
    <property type="project" value="UniProtKB-KW"/>
</dbReference>